<feature type="transmembrane region" description="Helical" evidence="1">
    <location>
        <begin position="43"/>
        <end position="65"/>
    </location>
</feature>
<sequence>MISLIIRGRAAWVASIILGIFLLIFGILGTTGVISALASSGVIMNIAGALFIIFGIVFLITSYVIKE</sequence>
<protein>
    <submittedName>
        <fullName evidence="2">Uncharacterized protein</fullName>
    </submittedName>
</protein>
<evidence type="ECO:0000313" key="2">
    <source>
        <dbReference type="EMBL" id="SEM67614.1"/>
    </source>
</evidence>
<dbReference type="Proteomes" id="UP000199459">
    <property type="component" value="Unassembled WGS sequence"/>
</dbReference>
<keyword evidence="1" id="KW-0812">Transmembrane</keyword>
<feature type="transmembrane region" description="Helical" evidence="1">
    <location>
        <begin position="12"/>
        <end position="37"/>
    </location>
</feature>
<dbReference type="EMBL" id="FOCP01000001">
    <property type="protein sequence ID" value="SEM67614.1"/>
    <property type="molecule type" value="Genomic_DNA"/>
</dbReference>
<proteinExistence type="predicted"/>
<organism evidence="2 3">
    <name type="scientific">Nitrosomonas marina</name>
    <dbReference type="NCBI Taxonomy" id="917"/>
    <lineage>
        <taxon>Bacteria</taxon>
        <taxon>Pseudomonadati</taxon>
        <taxon>Pseudomonadota</taxon>
        <taxon>Betaproteobacteria</taxon>
        <taxon>Nitrosomonadales</taxon>
        <taxon>Nitrosomonadaceae</taxon>
        <taxon>Nitrosomonas</taxon>
    </lineage>
</organism>
<name>A0A1H8ACG7_9PROT</name>
<keyword evidence="1" id="KW-1133">Transmembrane helix</keyword>
<dbReference type="OrthoDB" id="9922251at2"/>
<accession>A0A1H8ACG7</accession>
<gene>
    <name evidence="2" type="ORF">SAMN05216325_10145</name>
</gene>
<evidence type="ECO:0000313" key="3">
    <source>
        <dbReference type="Proteomes" id="UP000199459"/>
    </source>
</evidence>
<dbReference type="AlphaFoldDB" id="A0A1H8ACG7"/>
<keyword evidence="1" id="KW-0472">Membrane</keyword>
<reference evidence="2 3" key="1">
    <citation type="submission" date="2016-10" db="EMBL/GenBank/DDBJ databases">
        <authorList>
            <person name="de Groot N.N."/>
        </authorList>
    </citation>
    <scope>NUCLEOTIDE SEQUENCE [LARGE SCALE GENOMIC DNA]</scope>
    <source>
        <strain evidence="2 3">Nm22</strain>
    </source>
</reference>
<dbReference type="RefSeq" id="WP_090626869.1">
    <property type="nucleotide sequence ID" value="NZ_FOCP01000001.1"/>
</dbReference>
<evidence type="ECO:0000256" key="1">
    <source>
        <dbReference type="SAM" id="Phobius"/>
    </source>
</evidence>